<feature type="domain" description="Saccharopine dehydrogenase NADP binding" evidence="2">
    <location>
        <begin position="5"/>
        <end position="125"/>
    </location>
</feature>
<organism evidence="3 4">
    <name type="scientific">Mycolicibacterium septicum DSM 44393</name>
    <dbReference type="NCBI Taxonomy" id="1341646"/>
    <lineage>
        <taxon>Bacteria</taxon>
        <taxon>Bacillati</taxon>
        <taxon>Actinomycetota</taxon>
        <taxon>Actinomycetes</taxon>
        <taxon>Mycobacteriales</taxon>
        <taxon>Mycobacteriaceae</taxon>
        <taxon>Mycolicibacterium</taxon>
    </lineage>
</organism>
<dbReference type="InterPro" id="IPR036291">
    <property type="entry name" value="NAD(P)-bd_dom_sf"/>
</dbReference>
<dbReference type="PANTHER" id="PTHR43781:SF1">
    <property type="entry name" value="SACCHAROPINE DEHYDROGENASE"/>
    <property type="match status" value="1"/>
</dbReference>
<dbReference type="EMBL" id="JAAXPJ010000002">
    <property type="protein sequence ID" value="NKZ10826.1"/>
    <property type="molecule type" value="Genomic_DNA"/>
</dbReference>
<dbReference type="Gene3D" id="3.40.50.720">
    <property type="entry name" value="NAD(P)-binding Rossmann-like Domain"/>
    <property type="match status" value="1"/>
</dbReference>
<comment type="similarity">
    <text evidence="1">Belongs to the saccharopine dehydrogenase family. Enoyl reductase subfamily.</text>
</comment>
<dbReference type="AlphaFoldDB" id="A0A7X6MLY8"/>
<gene>
    <name evidence="3" type="ORF">HGA11_07525</name>
</gene>
<dbReference type="Pfam" id="PF03435">
    <property type="entry name" value="Sacchrp_dh_NADP"/>
    <property type="match status" value="1"/>
</dbReference>
<proteinExistence type="inferred from homology"/>
<dbReference type="RefSeq" id="WP_044514922.1">
    <property type="nucleotide sequence ID" value="NZ_HG322951.1"/>
</dbReference>
<dbReference type="Proteomes" id="UP000518188">
    <property type="component" value="Unassembled WGS sequence"/>
</dbReference>
<dbReference type="PANTHER" id="PTHR43781">
    <property type="entry name" value="SACCHAROPINE DEHYDROGENASE"/>
    <property type="match status" value="1"/>
</dbReference>
<dbReference type="InterPro" id="IPR005097">
    <property type="entry name" value="Sacchrp_dh_NADP-bd"/>
</dbReference>
<evidence type="ECO:0000259" key="2">
    <source>
        <dbReference type="Pfam" id="PF03435"/>
    </source>
</evidence>
<evidence type="ECO:0000256" key="1">
    <source>
        <dbReference type="ARBA" id="ARBA00010591"/>
    </source>
</evidence>
<accession>A0A7X6MLY8</accession>
<reference evidence="3 4" key="1">
    <citation type="submission" date="2020-04" db="EMBL/GenBank/DDBJ databases">
        <title>MicrobeNet Type strains.</title>
        <authorList>
            <person name="Nicholson A.C."/>
        </authorList>
    </citation>
    <scope>NUCLEOTIDE SEQUENCE [LARGE SCALE GENOMIC DNA]</scope>
    <source>
        <strain evidence="3 4">ATCC 700731</strain>
    </source>
</reference>
<sequence>MTARVVLLGATGYTGDLVLDALLRRGISPVLAGRDRTALHALTQRSDGLEYVQADVTDPTSVASLVRRGDVLITTVGPFERYGYAVANAAAQAGAHYIDSTGEVGFVQELRRQLHTRAANSDTVILPAFGYDYVPGNLAGALALRQAGGAARSLDIGYFATGPLWHGLSQGTRTTMRDGLHLPSTCWRDRGLVDVRTASGVRAFNIRGRHKNGFLVSGTEVLYLPEACPALDNVNVYNGWFPKLSRSASALSAFAAAASHVPGGRMLVDALTRPVIGHPGGPDATERGRTRTHVVAVASSAAAPLVEVHLEGPSIYSLTGELIAWAAQQIVAGHSQAAGVIGPIEAFGLNALQSGCDEIGLVSV</sequence>
<comment type="caution">
    <text evidence="3">The sequence shown here is derived from an EMBL/GenBank/DDBJ whole genome shotgun (WGS) entry which is preliminary data.</text>
</comment>
<evidence type="ECO:0000313" key="3">
    <source>
        <dbReference type="EMBL" id="NKZ10826.1"/>
    </source>
</evidence>
<protein>
    <submittedName>
        <fullName evidence="3">NAD(P)H-binding protein</fullName>
    </submittedName>
</protein>
<name>A0A7X6MLY8_9MYCO</name>
<evidence type="ECO:0000313" key="4">
    <source>
        <dbReference type="Proteomes" id="UP000518188"/>
    </source>
</evidence>
<dbReference type="SUPFAM" id="SSF51735">
    <property type="entry name" value="NAD(P)-binding Rossmann-fold domains"/>
    <property type="match status" value="1"/>
</dbReference>